<dbReference type="Proteomes" id="UP000628079">
    <property type="component" value="Unassembled WGS sequence"/>
</dbReference>
<sequence>MGDLFGFGRAVFLEIADPYHWIPAEGSAAVQDATALPSPDPAIVDRQGETGFRLVAEVAQTFVLAASGHLGGLAVLTGDVDQS</sequence>
<proteinExistence type="predicted"/>
<evidence type="ECO:0000313" key="2">
    <source>
        <dbReference type="Proteomes" id="UP000628079"/>
    </source>
</evidence>
<protein>
    <submittedName>
        <fullName evidence="1">Uncharacterized protein</fullName>
    </submittedName>
</protein>
<dbReference type="EMBL" id="BMEA01000007">
    <property type="protein sequence ID" value="GGB91230.1"/>
    <property type="molecule type" value="Genomic_DNA"/>
</dbReference>
<comment type="caution">
    <text evidence="1">The sequence shown here is derived from an EMBL/GenBank/DDBJ whole genome shotgun (WGS) entry which is preliminary data.</text>
</comment>
<organism evidence="1 2">
    <name type="scientific">Knoellia flava</name>
    <dbReference type="NCBI Taxonomy" id="913969"/>
    <lineage>
        <taxon>Bacteria</taxon>
        <taxon>Bacillati</taxon>
        <taxon>Actinomycetota</taxon>
        <taxon>Actinomycetes</taxon>
        <taxon>Micrococcales</taxon>
        <taxon>Intrasporangiaceae</taxon>
        <taxon>Knoellia</taxon>
    </lineage>
</organism>
<gene>
    <name evidence="1" type="ORF">GCM10011314_33840</name>
</gene>
<reference evidence="1" key="1">
    <citation type="journal article" date="2014" name="Int. J. Syst. Evol. Microbiol.">
        <title>Complete genome sequence of Corynebacterium casei LMG S-19264T (=DSM 44701T), isolated from a smear-ripened cheese.</title>
        <authorList>
            <consortium name="US DOE Joint Genome Institute (JGI-PGF)"/>
            <person name="Walter F."/>
            <person name="Albersmeier A."/>
            <person name="Kalinowski J."/>
            <person name="Ruckert C."/>
        </authorList>
    </citation>
    <scope>NUCLEOTIDE SEQUENCE</scope>
    <source>
        <strain evidence="1">CGMCC 1.10749</strain>
    </source>
</reference>
<dbReference type="AlphaFoldDB" id="A0A8H9FVE1"/>
<reference evidence="1" key="2">
    <citation type="submission" date="2020-09" db="EMBL/GenBank/DDBJ databases">
        <authorList>
            <person name="Sun Q."/>
            <person name="Zhou Y."/>
        </authorList>
    </citation>
    <scope>NUCLEOTIDE SEQUENCE</scope>
    <source>
        <strain evidence="1">CGMCC 1.10749</strain>
    </source>
</reference>
<evidence type="ECO:0000313" key="1">
    <source>
        <dbReference type="EMBL" id="GGB91230.1"/>
    </source>
</evidence>
<accession>A0A8H9FVE1</accession>
<name>A0A8H9FVE1_9MICO</name>